<dbReference type="GO" id="GO:0016787">
    <property type="term" value="F:hydrolase activity"/>
    <property type="evidence" value="ECO:0007669"/>
    <property type="project" value="UniProtKB-KW"/>
</dbReference>
<evidence type="ECO:0000313" key="2">
    <source>
        <dbReference type="EMBL" id="UOK72523.1"/>
    </source>
</evidence>
<name>A0A9E7A4E7_9HYPH</name>
<dbReference type="InterPro" id="IPR010297">
    <property type="entry name" value="DUF900_hydrolase"/>
</dbReference>
<dbReference type="SUPFAM" id="SSF53474">
    <property type="entry name" value="alpha/beta-Hydrolases"/>
    <property type="match status" value="1"/>
</dbReference>
<dbReference type="Gene3D" id="3.40.50.1820">
    <property type="entry name" value="alpha/beta hydrolase"/>
    <property type="match status" value="1"/>
</dbReference>
<feature type="signal peptide" evidence="1">
    <location>
        <begin position="1"/>
        <end position="23"/>
    </location>
</feature>
<gene>
    <name evidence="2" type="ORF">K9D25_07420</name>
</gene>
<dbReference type="PANTHER" id="PTHR36513">
    <property type="entry name" value="ABC TRANSMEMBRANE TYPE-1 DOMAIN-CONTAINING PROTEIN"/>
    <property type="match status" value="1"/>
</dbReference>
<organism evidence="2 3">
    <name type="scientific">Ancylobacter polymorphus</name>
    <dbReference type="NCBI Taxonomy" id="223390"/>
    <lineage>
        <taxon>Bacteria</taxon>
        <taxon>Pseudomonadati</taxon>
        <taxon>Pseudomonadota</taxon>
        <taxon>Alphaproteobacteria</taxon>
        <taxon>Hyphomicrobiales</taxon>
        <taxon>Xanthobacteraceae</taxon>
        <taxon>Ancylobacter</taxon>
    </lineage>
</organism>
<sequence length="555" mass="59808">MKGSQHAIATVIAWLSFAMPCAAQTPAIIGFGPAGEPICGGTFGPVLCSPSEQDVSQRPTTDPFISAQSLAFTEALLRHTTTTSTDAKLKSLGRPVRVAFSAAVASQGLILVNARVFHDGGVSEWRLGLLPDGSIASQELIDTRPSSLTSRLDSSNGRTSGFYEWDRATKQNWWSDYAGISPDLLNQGHLRADVPNEDFIDPLKINPLQPAQAVDLAPPPPLVDARVVEFLIATTRQEVKPTDTAIASYSGNRAGLSYGIASVRIPEDHKIGHIELPASWSLFGITFGFTPNDNKHFVIKRVIPVNEELFGNIIRSHHSRTALIFVHGFNTSFEESAFRNAQIIWDLQFTGISVLFSWASRGETTDYLYDKESAALARSAFLELIEKLNREYGVEQINVLAHSMGNLLTLDALAGYAQTTNPIGIARLVMAAPDVDRDVFLDLAPKAKAIVGGMTLYASAADRALAVSRGLAGGVPRAGDVPTTGPVLVPGIETIDVTAVGSDILGLNHNAFAASRAVLEDIGSMMRLNQPPPRLVQIRAVPEPPSPVQYWRYAP</sequence>
<dbReference type="EMBL" id="CP083239">
    <property type="protein sequence ID" value="UOK72523.1"/>
    <property type="molecule type" value="Genomic_DNA"/>
</dbReference>
<dbReference type="KEGG" id="apol:K9D25_07420"/>
<feature type="chain" id="PRO_5039438090" evidence="1">
    <location>
        <begin position="24"/>
        <end position="555"/>
    </location>
</feature>
<keyword evidence="2" id="KW-0378">Hydrolase</keyword>
<accession>A0A9E7A4E7</accession>
<dbReference type="AlphaFoldDB" id="A0A9E7A4E7"/>
<dbReference type="Pfam" id="PF05990">
    <property type="entry name" value="DUF900"/>
    <property type="match status" value="1"/>
</dbReference>
<evidence type="ECO:0000256" key="1">
    <source>
        <dbReference type="SAM" id="SignalP"/>
    </source>
</evidence>
<dbReference type="PANTHER" id="PTHR36513:SF1">
    <property type="entry name" value="TRANSMEMBRANE PROTEIN"/>
    <property type="match status" value="1"/>
</dbReference>
<dbReference type="RefSeq" id="WP_244450220.1">
    <property type="nucleotide sequence ID" value="NZ_CP083239.1"/>
</dbReference>
<keyword evidence="1" id="KW-0732">Signal</keyword>
<evidence type="ECO:0000313" key="3">
    <source>
        <dbReference type="Proteomes" id="UP000831684"/>
    </source>
</evidence>
<reference evidence="2" key="1">
    <citation type="submission" date="2021-09" db="EMBL/GenBank/DDBJ databases">
        <title>Network and meta-omics reveal the key degrader and cooperation patterns in an efficient 1,4-dioxane-degrading microbial community.</title>
        <authorList>
            <person name="Dai C."/>
        </authorList>
    </citation>
    <scope>NUCLEOTIDE SEQUENCE</scope>
    <source>
        <strain evidence="2">ZM13</strain>
    </source>
</reference>
<dbReference type="Proteomes" id="UP000831684">
    <property type="component" value="Chromosome"/>
</dbReference>
<protein>
    <submittedName>
        <fullName evidence="2">Alpha/beta hydrolase</fullName>
    </submittedName>
</protein>
<dbReference type="InterPro" id="IPR029058">
    <property type="entry name" value="AB_hydrolase_fold"/>
</dbReference>
<proteinExistence type="predicted"/>